<gene>
    <name evidence="8" type="ORF">C5750_23480</name>
</gene>
<dbReference type="InterPro" id="IPR013425">
    <property type="entry name" value="Autotrns_rpt"/>
</dbReference>
<protein>
    <recommendedName>
        <fullName evidence="7">Peptidase S8/S53 domain-containing protein</fullName>
    </recommendedName>
</protein>
<dbReference type="Proteomes" id="UP000238563">
    <property type="component" value="Unassembled WGS sequence"/>
</dbReference>
<dbReference type="Pfam" id="PF12951">
    <property type="entry name" value="PATR"/>
    <property type="match status" value="1"/>
</dbReference>
<keyword evidence="5 6" id="KW-0720">Serine protease</keyword>
<dbReference type="AlphaFoldDB" id="A0A2S9JBV5"/>
<evidence type="ECO:0000259" key="7">
    <source>
        <dbReference type="Pfam" id="PF00082"/>
    </source>
</evidence>
<proteinExistence type="inferred from homology"/>
<accession>A0A2S9JBV5</accession>
<dbReference type="PROSITE" id="PS00136">
    <property type="entry name" value="SUBTILASE_ASP"/>
    <property type="match status" value="1"/>
</dbReference>
<dbReference type="EMBL" id="PVBT01000008">
    <property type="protein sequence ID" value="PRD50273.1"/>
    <property type="molecule type" value="Genomic_DNA"/>
</dbReference>
<dbReference type="OrthoDB" id="9804931at2"/>
<dbReference type="NCBIfam" id="TIGR02601">
    <property type="entry name" value="autotrns_rpt"/>
    <property type="match status" value="1"/>
</dbReference>
<name>A0A2S9JBV5_9HYPH</name>
<reference evidence="8 9" key="1">
    <citation type="submission" date="2018-02" db="EMBL/GenBank/DDBJ databases">
        <title>The draft genome of Phyllobacterium myrsinacearum DSM5892.</title>
        <authorList>
            <person name="Li L."/>
            <person name="Liu L."/>
            <person name="Zhang X."/>
            <person name="Wang T."/>
        </authorList>
    </citation>
    <scope>NUCLEOTIDE SEQUENCE [LARGE SCALE GENOMIC DNA]</scope>
    <source>
        <strain evidence="8 9">DSM 5892</strain>
    </source>
</reference>
<keyword evidence="9" id="KW-1185">Reference proteome</keyword>
<dbReference type="Gene3D" id="3.40.50.200">
    <property type="entry name" value="Peptidase S8/S53 domain"/>
    <property type="match status" value="1"/>
</dbReference>
<dbReference type="InterPro" id="IPR011050">
    <property type="entry name" value="Pectin_lyase_fold/virulence"/>
</dbReference>
<keyword evidence="2 6" id="KW-0645">Protease</keyword>
<dbReference type="InterPro" id="IPR023828">
    <property type="entry name" value="Peptidase_S8_Ser-AS"/>
</dbReference>
<dbReference type="InterPro" id="IPR000209">
    <property type="entry name" value="Peptidase_S8/S53_dom"/>
</dbReference>
<comment type="caution">
    <text evidence="8">The sequence shown here is derived from an EMBL/GenBank/DDBJ whole genome shotgun (WGS) entry which is preliminary data.</text>
</comment>
<feature type="active site" description="Charge relay system" evidence="6">
    <location>
        <position position="163"/>
    </location>
</feature>
<dbReference type="PRINTS" id="PR00723">
    <property type="entry name" value="SUBTILISIN"/>
</dbReference>
<dbReference type="PROSITE" id="PS00137">
    <property type="entry name" value="SUBTILASE_HIS"/>
    <property type="match status" value="1"/>
</dbReference>
<feature type="active site" description="Charge relay system" evidence="6">
    <location>
        <position position="103"/>
    </location>
</feature>
<dbReference type="RefSeq" id="WP_146118190.1">
    <property type="nucleotide sequence ID" value="NZ_PVBT01000008.1"/>
</dbReference>
<organism evidence="8 9">
    <name type="scientific">Phyllobacterium myrsinacearum</name>
    <dbReference type="NCBI Taxonomy" id="28101"/>
    <lineage>
        <taxon>Bacteria</taxon>
        <taxon>Pseudomonadati</taxon>
        <taxon>Pseudomonadota</taxon>
        <taxon>Alphaproteobacteria</taxon>
        <taxon>Hyphomicrobiales</taxon>
        <taxon>Phyllobacteriaceae</taxon>
        <taxon>Phyllobacterium</taxon>
    </lineage>
</organism>
<dbReference type="PANTHER" id="PTHR43806">
    <property type="entry name" value="PEPTIDASE S8"/>
    <property type="match status" value="1"/>
</dbReference>
<dbReference type="PROSITE" id="PS51892">
    <property type="entry name" value="SUBTILASE"/>
    <property type="match status" value="1"/>
</dbReference>
<dbReference type="SUPFAM" id="SSF52743">
    <property type="entry name" value="Subtilisin-like"/>
    <property type="match status" value="1"/>
</dbReference>
<dbReference type="InterPro" id="IPR023827">
    <property type="entry name" value="Peptidase_S8_Asp-AS"/>
</dbReference>
<dbReference type="CDD" id="cd04848">
    <property type="entry name" value="Peptidases_S8_Autotransporter_serine_protease_like"/>
    <property type="match status" value="1"/>
</dbReference>
<evidence type="ECO:0000256" key="6">
    <source>
        <dbReference type="PROSITE-ProRule" id="PRU01240"/>
    </source>
</evidence>
<evidence type="ECO:0000313" key="9">
    <source>
        <dbReference type="Proteomes" id="UP000238563"/>
    </source>
</evidence>
<evidence type="ECO:0000256" key="2">
    <source>
        <dbReference type="ARBA" id="ARBA00022670"/>
    </source>
</evidence>
<dbReference type="InterPro" id="IPR015500">
    <property type="entry name" value="Peptidase_S8_subtilisin-rel"/>
</dbReference>
<dbReference type="SUPFAM" id="SSF51126">
    <property type="entry name" value="Pectin lyase-like"/>
    <property type="match status" value="1"/>
</dbReference>
<evidence type="ECO:0000256" key="4">
    <source>
        <dbReference type="ARBA" id="ARBA00022801"/>
    </source>
</evidence>
<feature type="domain" description="Peptidase S8/S53" evidence="7">
    <location>
        <begin position="94"/>
        <end position="410"/>
    </location>
</feature>
<dbReference type="InterPro" id="IPR022398">
    <property type="entry name" value="Peptidase_S8_His-AS"/>
</dbReference>
<dbReference type="PANTHER" id="PTHR43806:SF11">
    <property type="entry name" value="CEREVISIN-RELATED"/>
    <property type="match status" value="1"/>
</dbReference>
<dbReference type="GO" id="GO:0004252">
    <property type="term" value="F:serine-type endopeptidase activity"/>
    <property type="evidence" value="ECO:0007669"/>
    <property type="project" value="UniProtKB-UniRule"/>
</dbReference>
<dbReference type="InterPro" id="IPR034061">
    <property type="entry name" value="Peptidases_S8_Autotransporter"/>
</dbReference>
<dbReference type="InterPro" id="IPR036852">
    <property type="entry name" value="Peptidase_S8/S53_dom_sf"/>
</dbReference>
<sequence>MSFHASAAVFSARSDHLSKFRNHLMSSVCAALIIAASGPSAHAQEASGKYFNADGSKTDDLEKAAATWRTPEFISDWGLSAMRAEYAYAFGATGKGSDVGVMDSGIDTDHPEYKNNPRIHLVNTVGEYFADSTEWEDENGGPFKKGEAFNVSGAYNSKYNDSHGTHVSGTIGASRDDKGMHGVAFDVNLYEANTHGTDDNRLQGSDTLDYNYFMAAYKALSANKGVTFVNNSWGSDSHDEVKYFENQTDTIPNFTKAYSNFRKLSESGNKTWLDAVGDAAVRYGIIQVVSASNDGPMRNPDLFAGLPFFRPELEDQWLAVAWANKGPSPDFSGGGINTYSNRCGVARYWCVDAPGSGIYSTIPKGKYLAESGTSMSAPHATGALAVIQSRFPYMTPQQVLQVLLTTSVNKDGMIRRIPVDEDGWGDINLKHAMNGPGQFITGKFDINTPSNIKDTWSNPITDDALLQRPVSERADLQKLVDELATKGWDKGPPTNVSVEDKDYYNNLVKTIATRKEAIAMHVKITQGSLTKSGAGSLWLTGKNSYRGDTVINGGELGIGLGGSIVSASIINDTGLLTVDGTAAAVTANAGGRLKINTTGVTGDLTLNGGFA</sequence>
<evidence type="ECO:0000256" key="5">
    <source>
        <dbReference type="ARBA" id="ARBA00022825"/>
    </source>
</evidence>
<feature type="non-terminal residue" evidence="8">
    <location>
        <position position="611"/>
    </location>
</feature>
<dbReference type="Pfam" id="PF00082">
    <property type="entry name" value="Peptidase_S8"/>
    <property type="match status" value="1"/>
</dbReference>
<evidence type="ECO:0000313" key="8">
    <source>
        <dbReference type="EMBL" id="PRD50273.1"/>
    </source>
</evidence>
<evidence type="ECO:0000256" key="1">
    <source>
        <dbReference type="ARBA" id="ARBA00011073"/>
    </source>
</evidence>
<dbReference type="GO" id="GO:0006508">
    <property type="term" value="P:proteolysis"/>
    <property type="evidence" value="ECO:0007669"/>
    <property type="project" value="UniProtKB-KW"/>
</dbReference>
<dbReference type="PROSITE" id="PS00138">
    <property type="entry name" value="SUBTILASE_SER"/>
    <property type="match status" value="1"/>
</dbReference>
<keyword evidence="3" id="KW-0732">Signal</keyword>
<dbReference type="InterPro" id="IPR050131">
    <property type="entry name" value="Peptidase_S8_subtilisin-like"/>
</dbReference>
<keyword evidence="4 6" id="KW-0378">Hydrolase</keyword>
<comment type="similarity">
    <text evidence="1 6">Belongs to the peptidase S8 family.</text>
</comment>
<evidence type="ECO:0000256" key="3">
    <source>
        <dbReference type="ARBA" id="ARBA00022729"/>
    </source>
</evidence>
<feature type="active site" description="Charge relay system" evidence="6">
    <location>
        <position position="374"/>
    </location>
</feature>